<dbReference type="Proteomes" id="UP000616151">
    <property type="component" value="Unassembled WGS sequence"/>
</dbReference>
<accession>A0ACC5RDK5</accession>
<protein>
    <submittedName>
        <fullName evidence="1">IclR family transcriptional regulator</fullName>
    </submittedName>
</protein>
<evidence type="ECO:0000313" key="1">
    <source>
        <dbReference type="EMBL" id="MBK1870727.1"/>
    </source>
</evidence>
<proteinExistence type="predicted"/>
<organism evidence="1 2">
    <name type="scientific">Taklimakanibacter albus</name>
    <dbReference type="NCBI Taxonomy" id="2800327"/>
    <lineage>
        <taxon>Bacteria</taxon>
        <taxon>Pseudomonadati</taxon>
        <taxon>Pseudomonadota</taxon>
        <taxon>Alphaproteobacteria</taxon>
        <taxon>Hyphomicrobiales</taxon>
        <taxon>Aestuariivirgaceae</taxon>
        <taxon>Taklimakanibacter</taxon>
    </lineage>
</organism>
<name>A0ACC5RDK5_9HYPH</name>
<keyword evidence="2" id="KW-1185">Reference proteome</keyword>
<evidence type="ECO:0000313" key="2">
    <source>
        <dbReference type="Proteomes" id="UP000616151"/>
    </source>
</evidence>
<sequence length="237" mass="25792">MSVLKALAVAKGPMSLKEIGAACGMAPSKAHRYLHSLVAGGLVAQQKRSGKYDLGLFALRLGVSAIRRIDVVNRASDHLEDLVDQLGMPAHVAIWSHEGPIAVRWQRTADSLISPDVLGSTFPLLRSATGNVFLSYMPERITQPFVDAEVQKESELEDAITFDVEGIIRTVREQGYAMALGTFVPNYIGICAPIVNWDEEICAAVTVVGRLTRDPEQRRAAAMRLTSFCKTLSAATR</sequence>
<gene>
    <name evidence="1" type="ORF">JHL16_30455</name>
</gene>
<comment type="caution">
    <text evidence="1">The sequence shown here is derived from an EMBL/GenBank/DDBJ whole genome shotgun (WGS) entry which is preliminary data.</text>
</comment>
<reference evidence="1" key="1">
    <citation type="submission" date="2021-01" db="EMBL/GenBank/DDBJ databases">
        <authorList>
            <person name="Sun Q."/>
        </authorList>
    </citation>
    <scope>NUCLEOTIDE SEQUENCE</scope>
    <source>
        <strain evidence="1">YIM B02566</strain>
    </source>
</reference>
<dbReference type="EMBL" id="JAENHL010000008">
    <property type="protein sequence ID" value="MBK1870727.1"/>
    <property type="molecule type" value="Genomic_DNA"/>
</dbReference>